<dbReference type="SUPFAM" id="SSF51161">
    <property type="entry name" value="Trimeric LpxA-like enzymes"/>
    <property type="match status" value="1"/>
</dbReference>
<dbReference type="InterPro" id="IPR007691">
    <property type="entry name" value="LpxD"/>
</dbReference>
<keyword evidence="5" id="KW-0443">Lipid metabolism</keyword>
<dbReference type="GO" id="GO:0103118">
    <property type="term" value="F:UDP-3-O-[(3R)-3-hydroxyacyl]-glucosamine N-acyltransferase activity"/>
    <property type="evidence" value="ECO:0007669"/>
    <property type="project" value="UniProtKB-EC"/>
</dbReference>
<keyword evidence="2" id="KW-0441">Lipid A biosynthesis</keyword>
<evidence type="ECO:0000256" key="2">
    <source>
        <dbReference type="ARBA" id="ARBA00022556"/>
    </source>
</evidence>
<evidence type="ECO:0000313" key="9">
    <source>
        <dbReference type="Proteomes" id="UP001615550"/>
    </source>
</evidence>
<keyword evidence="6 8" id="KW-0012">Acyltransferase</keyword>
<feature type="domain" description="UDP-3-O-[3-hydroxymyristoyl] glucosamine N-acyltransferase non-repeat region" evidence="7">
    <location>
        <begin position="21"/>
        <end position="86"/>
    </location>
</feature>
<dbReference type="Pfam" id="PF00132">
    <property type="entry name" value="Hexapep"/>
    <property type="match status" value="1"/>
</dbReference>
<evidence type="ECO:0000259" key="7">
    <source>
        <dbReference type="Pfam" id="PF04613"/>
    </source>
</evidence>
<dbReference type="EC" id="2.3.1.191" evidence="8"/>
<organism evidence="8 9">
    <name type="scientific">Legionella lytica</name>
    <dbReference type="NCBI Taxonomy" id="96232"/>
    <lineage>
        <taxon>Bacteria</taxon>
        <taxon>Pseudomonadati</taxon>
        <taxon>Pseudomonadota</taxon>
        <taxon>Gammaproteobacteria</taxon>
        <taxon>Legionellales</taxon>
        <taxon>Legionellaceae</taxon>
        <taxon>Legionella</taxon>
    </lineage>
</organism>
<accession>A0ABW8DCR8</accession>
<dbReference type="Gene3D" id="3.40.1390.10">
    <property type="entry name" value="MurE/MurF, N-terminal domain"/>
    <property type="match status" value="1"/>
</dbReference>
<dbReference type="Pfam" id="PF14602">
    <property type="entry name" value="Hexapep_2"/>
    <property type="match status" value="1"/>
</dbReference>
<keyword evidence="3 8" id="KW-0808">Transferase</keyword>
<evidence type="ECO:0000256" key="4">
    <source>
        <dbReference type="ARBA" id="ARBA00022737"/>
    </source>
</evidence>
<dbReference type="NCBIfam" id="NF002060">
    <property type="entry name" value="PRK00892.1"/>
    <property type="match status" value="1"/>
</dbReference>
<evidence type="ECO:0000313" key="8">
    <source>
        <dbReference type="EMBL" id="MFJ1269040.1"/>
    </source>
</evidence>
<dbReference type="InterPro" id="IPR001451">
    <property type="entry name" value="Hexapep"/>
</dbReference>
<evidence type="ECO:0000256" key="1">
    <source>
        <dbReference type="ARBA" id="ARBA00022516"/>
    </source>
</evidence>
<proteinExistence type="predicted"/>
<keyword evidence="1" id="KW-0444">Lipid biosynthesis</keyword>
<protein>
    <submittedName>
        <fullName evidence="8">UDP-3-O-(3-hydroxymyristoyl)glucosamine N-acyltransferase</fullName>
        <ecNumber evidence="8">2.3.1.191</ecNumber>
    </submittedName>
</protein>
<dbReference type="InterPro" id="IPR011004">
    <property type="entry name" value="Trimer_LpxA-like_sf"/>
</dbReference>
<gene>
    <name evidence="8" type="primary">lpxD</name>
    <name evidence="8" type="ORF">ACD661_10765</name>
</gene>
<name>A0ABW8DCR8_9GAMM</name>
<keyword evidence="9" id="KW-1185">Reference proteome</keyword>
<sequence>MLTLAQLAKYLDGVWHGDANHAIFSLASLSRAGTQDLAYYDNPLFAQALSNTAAGAVLLKAEHHPAYSGNAIIVNNPLQAMIKATQYLSQQPSRTAEIAASAEIHPSAQLGQDVSVGPYCVIGAGVQLAEGVVIGAHSVIEADVRIGKNSLIANNTVLHTGTQMGAQVVINSGAIVGASPFNYVKQHGSWVQDPVVGGVILADKVHLGANTVIDRGTLGDTYLDEGVCVDNLVQIAHDVVIGKNTVIAGCAAIGAYAQIEADCIIGGASSIAAYVHLAADVVITGMSTVSKSIAKPGIYSSGTLVHEHKRWRRNAARFRRLDDYINRLGALEKKLST</sequence>
<dbReference type="RefSeq" id="WP_400187858.1">
    <property type="nucleotide sequence ID" value="NZ_JBGORX010000003.1"/>
</dbReference>
<dbReference type="PROSITE" id="PS00101">
    <property type="entry name" value="HEXAPEP_TRANSFERASES"/>
    <property type="match status" value="1"/>
</dbReference>
<dbReference type="InterPro" id="IPR020573">
    <property type="entry name" value="UDP_GlcNAc_AcTrfase_non-rep"/>
</dbReference>
<keyword evidence="4" id="KW-0677">Repeat</keyword>
<evidence type="ECO:0000256" key="3">
    <source>
        <dbReference type="ARBA" id="ARBA00022679"/>
    </source>
</evidence>
<dbReference type="Gene3D" id="1.20.5.170">
    <property type="match status" value="1"/>
</dbReference>
<dbReference type="Gene3D" id="2.160.10.10">
    <property type="entry name" value="Hexapeptide repeat proteins"/>
    <property type="match status" value="1"/>
</dbReference>
<dbReference type="NCBIfam" id="TIGR01853">
    <property type="entry name" value="lipid_A_lpxD"/>
    <property type="match status" value="1"/>
</dbReference>
<evidence type="ECO:0000256" key="5">
    <source>
        <dbReference type="ARBA" id="ARBA00023098"/>
    </source>
</evidence>
<dbReference type="PANTHER" id="PTHR43378">
    <property type="entry name" value="UDP-3-O-ACYLGLUCOSAMINE N-ACYLTRANSFERASE"/>
    <property type="match status" value="1"/>
</dbReference>
<dbReference type="InterPro" id="IPR018357">
    <property type="entry name" value="Hexapep_transf_CS"/>
</dbReference>
<dbReference type="PANTHER" id="PTHR43378:SF2">
    <property type="entry name" value="UDP-3-O-ACYLGLUCOSAMINE N-ACYLTRANSFERASE 1, MITOCHONDRIAL-RELATED"/>
    <property type="match status" value="1"/>
</dbReference>
<dbReference type="Pfam" id="PF04613">
    <property type="entry name" value="LpxD"/>
    <property type="match status" value="1"/>
</dbReference>
<comment type="caution">
    <text evidence="8">The sequence shown here is derived from an EMBL/GenBank/DDBJ whole genome shotgun (WGS) entry which is preliminary data.</text>
</comment>
<dbReference type="EMBL" id="JBGORX010000003">
    <property type="protein sequence ID" value="MFJ1269040.1"/>
    <property type="molecule type" value="Genomic_DNA"/>
</dbReference>
<dbReference type="CDD" id="cd03352">
    <property type="entry name" value="LbH_LpxD"/>
    <property type="match status" value="1"/>
</dbReference>
<dbReference type="Proteomes" id="UP001615550">
    <property type="component" value="Unassembled WGS sequence"/>
</dbReference>
<reference evidence="8 9" key="1">
    <citation type="submission" date="2024-08" db="EMBL/GenBank/DDBJ databases">
        <title>Draft Genome Sequence of Legionella lytica strain DSB2004, Isolated From a Fire Sprinkler System.</title>
        <authorList>
            <person name="Everhart A.D."/>
            <person name="Kidane D.T."/>
            <person name="Farone A.L."/>
            <person name="Farone M.B."/>
        </authorList>
    </citation>
    <scope>NUCLEOTIDE SEQUENCE [LARGE SCALE GENOMIC DNA]</scope>
    <source>
        <strain evidence="8 9">DSB2004</strain>
    </source>
</reference>
<evidence type="ECO:0000256" key="6">
    <source>
        <dbReference type="ARBA" id="ARBA00023315"/>
    </source>
</evidence>